<evidence type="ECO:0000256" key="1">
    <source>
        <dbReference type="SAM" id="Phobius"/>
    </source>
</evidence>
<feature type="transmembrane region" description="Helical" evidence="1">
    <location>
        <begin position="21"/>
        <end position="44"/>
    </location>
</feature>
<proteinExistence type="predicted"/>
<evidence type="ECO:0000313" key="3">
    <source>
        <dbReference type="EMBL" id="APL96563.1"/>
    </source>
</evidence>
<keyword evidence="1" id="KW-0472">Membrane</keyword>
<dbReference type="EMBL" id="CP013072">
    <property type="protein sequence ID" value="APL96563.1"/>
    <property type="molecule type" value="Genomic_DNA"/>
</dbReference>
<dbReference type="RefSeq" id="WP_007684466.1">
    <property type="nucleotide sequence ID" value="NZ_CP013072.1"/>
</dbReference>
<protein>
    <recommendedName>
        <fullName evidence="2">DUF2134 domain-containing protein</fullName>
    </recommendedName>
</protein>
<dbReference type="InterPro" id="IPR018705">
    <property type="entry name" value="DUF2134_membrane"/>
</dbReference>
<organism evidence="3 4">
    <name type="scientific">Sphingobium indicum (strain DSM 16412 / CCM 7286 / MTCC 6364 / B90A)</name>
    <dbReference type="NCBI Taxonomy" id="861109"/>
    <lineage>
        <taxon>Bacteria</taxon>
        <taxon>Pseudomonadati</taxon>
        <taxon>Pseudomonadota</taxon>
        <taxon>Alphaproteobacteria</taxon>
        <taxon>Sphingomonadales</taxon>
        <taxon>Sphingomonadaceae</taxon>
        <taxon>Sphingobium</taxon>
    </lineage>
</organism>
<gene>
    <name evidence="3" type="ORF">SIDU_18080</name>
</gene>
<dbReference type="AlphaFoldDB" id="A0A1L5BUM5"/>
<feature type="domain" description="DUF2134" evidence="2">
    <location>
        <begin position="64"/>
        <end position="159"/>
    </location>
</feature>
<dbReference type="KEGG" id="sinb:SIDU_18080"/>
<reference evidence="3 4" key="1">
    <citation type="journal article" date="2012" name="J. Bacteriol.">
        <title>Genome sequence of Sphingobium indicum B90A, a hexachlorocyclohexane-degrading bacterium.</title>
        <authorList>
            <person name="Anand S."/>
            <person name="Sangwan N."/>
            <person name="Lata P."/>
            <person name="Kaur J."/>
            <person name="Dua A."/>
            <person name="Singh A.K."/>
            <person name="Verma M."/>
            <person name="Kaur J."/>
            <person name="Khurana J.P."/>
            <person name="Khurana P."/>
            <person name="Mathur S."/>
            <person name="Lal R."/>
        </authorList>
    </citation>
    <scope>NUCLEOTIDE SEQUENCE [LARGE SCALE GENOMIC DNA]</scope>
    <source>
        <strain evidence="4">DSM 16412 / CCM 7286 / MTCC 6364 / B90A</strain>
        <plasmid evidence="3">pSRL2</plasmid>
    </source>
</reference>
<accession>A0A1L5BUM5</accession>
<keyword evidence="1" id="KW-0812">Transmembrane</keyword>
<keyword evidence="1" id="KW-1133">Transmembrane helix</keyword>
<sequence length="598" mass="59963">MIRARRIAFRRAWLRRLAGDRSAAVAPMIAALGAVLIGAAGFALDGGLYYVSLRNLQAATDAAALAAAQNPAQAAARARDSLSRNGYDPSILRSVELGRYCADAGLGAAQRFDASMALCPGNGQVNAVRIRTGKPARQFLMRVLGPANPLPDLSASATAARIDEAGIGISSGVLTVTNALVNSVNDLLGALLGIELRLSAADVEALMASNVDAGLFFDALAQRVGESGTYGALTARTVGLRDLLAAAASAADDSATAATLSLLAGQVGNGYAVPLNGLFGLGVWKNMPVGGADEKPALRAGINAYQLFSYAVQAGNGAVDLSDAIGAVAPGSSVLLAAMATGPMDRPRFSFGPAGETSVSTSALRLQLDVGIRNVSLLGVPLIVVNLPVTIDIAAAQGQVSAIDCPDTAEQARDTRVTVQAGSGLVNAYIGALPAGAMTRPMPPLSAADVRSVRIVNVLGVVTVDSRAVAQPVMGASGALVFGPGGQGSIGRPGSPGTPASIGNGAQVGPLLTSLVGSLGGQDGLQVTLLGSCLPIVCDATRALARSQLSSAVVNPVAGLVGTTIDPLVTDLLAALGVQLGHATLWATGARCGVPVLV</sequence>
<evidence type="ECO:0000259" key="2">
    <source>
        <dbReference type="Pfam" id="PF09977"/>
    </source>
</evidence>
<keyword evidence="3" id="KW-0614">Plasmid</keyword>
<evidence type="ECO:0000313" key="4">
    <source>
        <dbReference type="Proteomes" id="UP000004550"/>
    </source>
</evidence>
<name>A0A1L5BUM5_SPHIB</name>
<dbReference type="Pfam" id="PF09977">
    <property type="entry name" value="Tad_C"/>
    <property type="match status" value="1"/>
</dbReference>
<dbReference type="Proteomes" id="UP000004550">
    <property type="component" value="Plasmid pSRL2"/>
</dbReference>
<geneLocation type="plasmid" evidence="3 4">
    <name>pSRL2</name>
</geneLocation>